<sequence>MEEEKVCKKCNRPLPKGYKYNECENCRGERAGFVKKVGKGVLAVVSFGALIIVKERFGGGDKA</sequence>
<reference evidence="1 2" key="1">
    <citation type="submission" date="2016-10" db="EMBL/GenBank/DDBJ databases">
        <authorList>
            <person name="de Groot N.N."/>
        </authorList>
    </citation>
    <scope>NUCLEOTIDE SEQUENCE [LARGE SCALE GENOMIC DNA]</scope>
    <source>
        <strain evidence="1 2">DSM 9179</strain>
    </source>
</reference>
<dbReference type="Proteomes" id="UP000199701">
    <property type="component" value="Unassembled WGS sequence"/>
</dbReference>
<organism evidence="1 2">
    <name type="scientific">[Clostridium] fimetarium</name>
    <dbReference type="NCBI Taxonomy" id="99656"/>
    <lineage>
        <taxon>Bacteria</taxon>
        <taxon>Bacillati</taxon>
        <taxon>Bacillota</taxon>
        <taxon>Clostridia</taxon>
        <taxon>Lachnospirales</taxon>
        <taxon>Lachnospiraceae</taxon>
    </lineage>
</organism>
<gene>
    <name evidence="1" type="ORF">SAMN05421659_110108</name>
</gene>
<proteinExistence type="predicted"/>
<evidence type="ECO:0000313" key="1">
    <source>
        <dbReference type="EMBL" id="SEW33409.1"/>
    </source>
</evidence>
<dbReference type="RefSeq" id="WP_092454853.1">
    <property type="nucleotide sequence ID" value="NZ_FOJI01000010.1"/>
</dbReference>
<accession>A0A1I0QZM5</accession>
<dbReference type="STRING" id="99656.SAMN05421659_110108"/>
<protein>
    <submittedName>
        <fullName evidence="1">Uncharacterized protein</fullName>
    </submittedName>
</protein>
<dbReference type="AlphaFoldDB" id="A0A1I0QZM5"/>
<keyword evidence="2" id="KW-1185">Reference proteome</keyword>
<dbReference type="OrthoDB" id="2063759at2"/>
<evidence type="ECO:0000313" key="2">
    <source>
        <dbReference type="Proteomes" id="UP000199701"/>
    </source>
</evidence>
<dbReference type="EMBL" id="FOJI01000010">
    <property type="protein sequence ID" value="SEW33409.1"/>
    <property type="molecule type" value="Genomic_DNA"/>
</dbReference>
<name>A0A1I0QZM5_9FIRM</name>